<dbReference type="AlphaFoldDB" id="A0AB37YZN1"/>
<name>A0AB37YZN1_9BACI</name>
<dbReference type="Proteomes" id="UP000195728">
    <property type="component" value="Unassembled WGS sequence"/>
</dbReference>
<protein>
    <submittedName>
        <fullName evidence="1">Uncharacterized protein</fullName>
    </submittedName>
</protein>
<organism evidence="1 2">
    <name type="scientific">Bacillus wiedmannii</name>
    <dbReference type="NCBI Taxonomy" id="1890302"/>
    <lineage>
        <taxon>Bacteria</taxon>
        <taxon>Bacillati</taxon>
        <taxon>Bacillota</taxon>
        <taxon>Bacilli</taxon>
        <taxon>Bacillales</taxon>
        <taxon>Bacillaceae</taxon>
        <taxon>Bacillus</taxon>
        <taxon>Bacillus cereus group</taxon>
    </lineage>
</organism>
<dbReference type="EMBL" id="FMBG01000021">
    <property type="protein sequence ID" value="SCC63509.1"/>
    <property type="molecule type" value="Genomic_DNA"/>
</dbReference>
<gene>
    <name evidence="1" type="ORF">BC10311_05386</name>
</gene>
<evidence type="ECO:0000313" key="2">
    <source>
        <dbReference type="Proteomes" id="UP000195728"/>
    </source>
</evidence>
<proteinExistence type="predicted"/>
<accession>A0AB37YZN1</accession>
<comment type="caution">
    <text evidence="1">The sequence shown here is derived from an EMBL/GenBank/DDBJ whole genome shotgun (WGS) entry which is preliminary data.</text>
</comment>
<evidence type="ECO:0000313" key="1">
    <source>
        <dbReference type="EMBL" id="SCC63509.1"/>
    </source>
</evidence>
<sequence>MYGGEFAIFASSFLVNRDS</sequence>
<reference evidence="1 2" key="1">
    <citation type="submission" date="2016-08" db="EMBL/GenBank/DDBJ databases">
        <authorList>
            <person name="Loux V."/>
            <person name="Rue O."/>
        </authorList>
    </citation>
    <scope>NUCLEOTIDE SEQUENCE [LARGE SCALE GENOMIC DNA]</scope>
    <source>
        <strain evidence="1 2">WSBC_10311</strain>
    </source>
</reference>